<dbReference type="EC" id="6.3.2.3" evidence="4"/>
<feature type="binding site" evidence="12">
    <location>
        <position position="456"/>
    </location>
    <ligand>
        <name>ATP</name>
        <dbReference type="ChEBI" id="CHEBI:30616"/>
    </ligand>
</feature>
<dbReference type="InterPro" id="IPR037013">
    <property type="entry name" value="GSH-S_sub-bd_sf"/>
</dbReference>
<feature type="binding site" evidence="14">
    <location>
        <begin position="268"/>
        <end position="271"/>
    </location>
    <ligand>
        <name>substrate</name>
    </ligand>
</feature>
<feature type="binding site" evidence="14">
    <location>
        <begin position="215"/>
        <end position="217"/>
    </location>
    <ligand>
        <name>substrate</name>
    </ligand>
</feature>
<evidence type="ECO:0000256" key="4">
    <source>
        <dbReference type="ARBA" id="ARBA00012214"/>
    </source>
</evidence>
<reference evidence="16" key="1">
    <citation type="journal article" date="2014" name="PLoS ONE">
        <title>Novel Cysteine-Centered Sulfur Metabolic Pathway in the Thermotolerant Methylotrophic Yeast Hansenula polymorpha.</title>
        <authorList>
            <person name="Sohn M.J."/>
            <person name="Yoo S.J."/>
            <person name="Oh D.B."/>
            <person name="Kwon O."/>
            <person name="Lee S.Y."/>
            <person name="Sibirny A.A."/>
            <person name="Kang H.A."/>
        </authorList>
    </citation>
    <scope>NUCLEOTIDE SEQUENCE</scope>
    <source>
        <strain evidence="16">DL1-L</strain>
    </source>
</reference>
<organism evidence="16">
    <name type="scientific">Pichia angusta</name>
    <name type="common">Yeast</name>
    <name type="synonym">Hansenula polymorpha</name>
    <dbReference type="NCBI Taxonomy" id="870730"/>
    <lineage>
        <taxon>Eukaryota</taxon>
        <taxon>Fungi</taxon>
        <taxon>Dikarya</taxon>
        <taxon>Ascomycota</taxon>
        <taxon>Saccharomycotina</taxon>
        <taxon>Pichiomycetes</taxon>
        <taxon>Pichiales</taxon>
        <taxon>Pichiaceae</taxon>
        <taxon>Ogataea</taxon>
    </lineage>
</organism>
<comment type="similarity">
    <text evidence="2">Belongs to the eukaryotic GSH synthase family.</text>
</comment>
<feature type="non-terminal residue" evidence="16">
    <location>
        <position position="473"/>
    </location>
</feature>
<dbReference type="Gene3D" id="3.40.50.1760">
    <property type="entry name" value="Glutathione synthase, substrate-binding domain superfamily, eukaryotic"/>
    <property type="match status" value="1"/>
</dbReference>
<keyword evidence="8 12" id="KW-0547">Nucleotide-binding</keyword>
<evidence type="ECO:0000256" key="1">
    <source>
        <dbReference type="ARBA" id="ARBA00004965"/>
    </source>
</evidence>
<evidence type="ECO:0000256" key="12">
    <source>
        <dbReference type="PIRSR" id="PIRSR001558-1"/>
    </source>
</evidence>
<feature type="binding site" evidence="12">
    <location>
        <position position="373"/>
    </location>
    <ligand>
        <name>ATP</name>
        <dbReference type="ChEBI" id="CHEBI:30616"/>
    </ligand>
</feature>
<evidence type="ECO:0000256" key="6">
    <source>
        <dbReference type="ARBA" id="ARBA00022684"/>
    </source>
</evidence>
<dbReference type="GO" id="GO:0004363">
    <property type="term" value="F:glutathione synthase activity"/>
    <property type="evidence" value="ECO:0007669"/>
    <property type="project" value="UniProtKB-EC"/>
</dbReference>
<dbReference type="SUPFAM" id="SSF52440">
    <property type="entry name" value="PreATP-grasp domain"/>
    <property type="match status" value="1"/>
</dbReference>
<dbReference type="FunFam" id="3.30.1490.50:FF:000002">
    <property type="entry name" value="Glutathione synthetase"/>
    <property type="match status" value="1"/>
</dbReference>
<feature type="binding site" evidence="14">
    <location>
        <begin position="459"/>
        <end position="460"/>
    </location>
    <ligand>
        <name>substrate</name>
    </ligand>
</feature>
<dbReference type="Gene3D" id="3.30.470.20">
    <property type="entry name" value="ATP-grasp fold, B domain"/>
    <property type="match status" value="1"/>
</dbReference>
<feature type="domain" description="Glutathione synthase substrate-binding" evidence="15">
    <location>
        <begin position="205"/>
        <end position="304"/>
    </location>
</feature>
<dbReference type="InterPro" id="IPR014709">
    <property type="entry name" value="Glutathione_synthase_C_euk"/>
</dbReference>
<dbReference type="PANTHER" id="PTHR11130">
    <property type="entry name" value="GLUTATHIONE SYNTHETASE"/>
    <property type="match status" value="1"/>
</dbReference>
<dbReference type="InterPro" id="IPR004887">
    <property type="entry name" value="GSH_synth_subst-bd"/>
</dbReference>
<feature type="binding site" evidence="12">
    <location>
        <position position="421"/>
    </location>
    <ligand>
        <name>ATP</name>
        <dbReference type="ChEBI" id="CHEBI:30616"/>
    </ligand>
</feature>
<dbReference type="Gene3D" id="3.30.1490.80">
    <property type="match status" value="1"/>
</dbReference>
<dbReference type="FunFam" id="3.40.50.1760:FF:000001">
    <property type="entry name" value="Glutathione synthetase"/>
    <property type="match status" value="1"/>
</dbReference>
<dbReference type="PIRSF" id="PIRSF001558">
    <property type="entry name" value="GSHase"/>
    <property type="match status" value="1"/>
</dbReference>
<evidence type="ECO:0000256" key="5">
    <source>
        <dbReference type="ARBA" id="ARBA00022598"/>
    </source>
</evidence>
<dbReference type="Pfam" id="PF03199">
    <property type="entry name" value="GSH_synthase"/>
    <property type="match status" value="1"/>
</dbReference>
<keyword evidence="10 13" id="KW-0460">Magnesium</keyword>
<feature type="binding site" evidence="12">
    <location>
        <position position="121"/>
    </location>
    <ligand>
        <name>substrate</name>
    </ligand>
</feature>
<feature type="binding site" evidence="12">
    <location>
        <begin position="362"/>
        <end position="371"/>
    </location>
    <ligand>
        <name>ATP</name>
        <dbReference type="ChEBI" id="CHEBI:30616"/>
    </ligand>
</feature>
<dbReference type="GO" id="GO:0046872">
    <property type="term" value="F:metal ion binding"/>
    <property type="evidence" value="ECO:0007669"/>
    <property type="project" value="UniProtKB-KW"/>
</dbReference>
<evidence type="ECO:0000256" key="13">
    <source>
        <dbReference type="PIRSR" id="PIRSR001558-2"/>
    </source>
</evidence>
<evidence type="ECO:0000256" key="2">
    <source>
        <dbReference type="ARBA" id="ARBA00010385"/>
    </source>
</evidence>
<keyword evidence="6" id="KW-0317">Glutathione biosynthesis</keyword>
<dbReference type="GO" id="GO:0005524">
    <property type="term" value="F:ATP binding"/>
    <property type="evidence" value="ECO:0007669"/>
    <property type="project" value="UniProtKB-KW"/>
</dbReference>
<feature type="binding site" evidence="12">
    <location>
        <begin position="395"/>
        <end position="398"/>
    </location>
    <ligand>
        <name>ATP</name>
        <dbReference type="ChEBI" id="CHEBI:30616"/>
    </ligand>
</feature>
<evidence type="ECO:0000256" key="14">
    <source>
        <dbReference type="PIRSR" id="PIRSR001558-3"/>
    </source>
</evidence>
<feature type="binding site" evidence="13">
    <location>
        <position position="139"/>
    </location>
    <ligand>
        <name>Mg(2+)</name>
        <dbReference type="ChEBI" id="CHEBI:18420"/>
    </ligand>
</feature>
<feature type="binding site" evidence="12">
    <location>
        <position position="137"/>
    </location>
    <ligand>
        <name>ATP</name>
        <dbReference type="ChEBI" id="CHEBI:30616"/>
    </ligand>
</feature>
<dbReference type="InterPro" id="IPR014049">
    <property type="entry name" value="Glutathione_synthase_N_euk"/>
</dbReference>
<dbReference type="GO" id="GO:0005829">
    <property type="term" value="C:cytosol"/>
    <property type="evidence" value="ECO:0007669"/>
    <property type="project" value="TreeGrafter"/>
</dbReference>
<dbReference type="SUPFAM" id="SSF56059">
    <property type="entry name" value="Glutathione synthetase ATP-binding domain-like"/>
    <property type="match status" value="1"/>
</dbReference>
<keyword evidence="7 13" id="KW-0479">Metal-binding</keyword>
<dbReference type="EMBL" id="JN676940">
    <property type="protein sequence ID" value="AFQ00915.1"/>
    <property type="molecule type" value="Genomic_DNA"/>
</dbReference>
<evidence type="ECO:0000256" key="9">
    <source>
        <dbReference type="ARBA" id="ARBA00022840"/>
    </source>
</evidence>
<evidence type="ECO:0000256" key="7">
    <source>
        <dbReference type="ARBA" id="ARBA00022723"/>
    </source>
</evidence>
<keyword evidence="5" id="KW-0436">Ligase</keyword>
<feature type="binding site" evidence="12">
    <location>
        <position position="448"/>
    </location>
    <ligand>
        <name>substrate</name>
    </ligand>
</feature>
<comment type="subunit">
    <text evidence="3">Homodimer.</text>
</comment>
<dbReference type="Pfam" id="PF03917">
    <property type="entry name" value="GSH_synth_ATP"/>
    <property type="match status" value="1"/>
</dbReference>
<keyword evidence="9 12" id="KW-0067">ATP-binding</keyword>
<dbReference type="Gene3D" id="3.30.1490.50">
    <property type="match status" value="1"/>
</dbReference>
<evidence type="ECO:0000256" key="3">
    <source>
        <dbReference type="ARBA" id="ARBA00011738"/>
    </source>
</evidence>
<evidence type="ECO:0000256" key="11">
    <source>
        <dbReference type="ARBA" id="ARBA00030403"/>
    </source>
</evidence>
<feature type="binding site" evidence="14">
    <location>
        <begin position="141"/>
        <end position="144"/>
    </location>
    <ligand>
        <name>substrate</name>
    </ligand>
</feature>
<evidence type="ECO:0000256" key="8">
    <source>
        <dbReference type="ARBA" id="ARBA00022741"/>
    </source>
</evidence>
<dbReference type="NCBIfam" id="TIGR01986">
    <property type="entry name" value="glut_syn_euk"/>
    <property type="match status" value="1"/>
</dbReference>
<name>A0A067XH95_PICAN</name>
<dbReference type="GO" id="GO:0043295">
    <property type="term" value="F:glutathione binding"/>
    <property type="evidence" value="ECO:0007669"/>
    <property type="project" value="TreeGrafter"/>
</dbReference>
<feature type="binding site" evidence="13">
    <location>
        <position position="137"/>
    </location>
    <ligand>
        <name>Mg(2+)</name>
        <dbReference type="ChEBI" id="CHEBI:18420"/>
    </ligand>
</feature>
<feature type="binding site" evidence="13">
    <location>
        <position position="366"/>
    </location>
    <ligand>
        <name>Mg(2+)</name>
        <dbReference type="ChEBI" id="CHEBI:18420"/>
    </ligand>
</feature>
<dbReference type="Gene3D" id="1.10.1080.10">
    <property type="entry name" value="Glutathione Synthetase, Chain A, domain 3"/>
    <property type="match status" value="1"/>
</dbReference>
<evidence type="ECO:0000313" key="16">
    <source>
        <dbReference type="EMBL" id="AFQ00915.1"/>
    </source>
</evidence>
<feature type="binding site" evidence="12">
    <location>
        <position position="307"/>
    </location>
    <ligand>
        <name>ATP</name>
        <dbReference type="ChEBI" id="CHEBI:30616"/>
    </ligand>
</feature>
<dbReference type="BRENDA" id="6.3.2.3">
    <property type="organism ID" value="2587"/>
</dbReference>
<sequence>MALSFPDLSGAALDDLVEKLTHYAISNGLVIYPPDFKVYQPSVAPVTLYPTPFPRAQFHKGVDISTRFNDLYSRVVVDKSWLKEVIADLSKYDRDFTGMLYKTYLEAEPKIVQPVSLGLFRSDYMLDTVSNSIKQVEFNTVSVSFGGLSPKVGQLHSFLNSQGLYGTPQYYQETDLPTSQSTDGLANGLFEAVKYYETSEKTASTIVLFVVQPGERNVFDQRAIEYSLFAKGVKSERVDFDKIISSVKVDSSHKLFYKEQEVAVVYYRSAYAPSEYNHPDSWKARLLLETTKAIKCPSLLVQLSGAKKVQQLLTDRAVLEKYGFADEELLSTFVQIYPLDASEQGQLAKKLAFEHPERFVLKPQREGGGNNVYKEDIPGFLRSLDEKEWGAYILMELIVPAVHDNKILRNGDVLNEGIVSELGVFGTLLFNETDGTILRNDYAGYLLRSKTSTSNEGGVAAGFGCVDSLYLHD</sequence>
<dbReference type="InterPro" id="IPR016185">
    <property type="entry name" value="PreATP-grasp_dom_sf"/>
</dbReference>
<dbReference type="InterPro" id="IPR005615">
    <property type="entry name" value="Glutathione_synthase"/>
</dbReference>
<dbReference type="UniPathway" id="UPA00142">
    <property type="reaction ID" value="UER00210"/>
</dbReference>
<proteinExistence type="inferred from homology"/>
<accession>A0A067XH95</accession>
<feature type="binding site" evidence="12">
    <location>
        <position position="221"/>
    </location>
    <ligand>
        <name>substrate</name>
    </ligand>
</feature>
<comment type="cofactor">
    <cofactor evidence="13">
        <name>Mg(2+)</name>
        <dbReference type="ChEBI" id="CHEBI:18420"/>
    </cofactor>
    <text evidence="13">Binds 1 Mg(2+) ion per subunit.</text>
</comment>
<dbReference type="PANTHER" id="PTHR11130:SF0">
    <property type="entry name" value="GLUTATHIONE SYNTHETASE"/>
    <property type="match status" value="1"/>
</dbReference>
<comment type="pathway">
    <text evidence="1">Sulfur metabolism; glutathione biosynthesis; glutathione from L-cysteine and L-glutamate: step 2/2.</text>
</comment>
<protein>
    <recommendedName>
        <fullName evidence="4">glutathione synthase</fullName>
        <ecNumber evidence="4">6.3.2.3</ecNumber>
    </recommendedName>
    <alternativeName>
        <fullName evidence="11">Glutathione synthase</fullName>
    </alternativeName>
</protein>
<evidence type="ECO:0000256" key="10">
    <source>
        <dbReference type="ARBA" id="ARBA00022842"/>
    </source>
</evidence>
<dbReference type="AlphaFoldDB" id="A0A067XH95"/>
<gene>
    <name evidence="16" type="primary">gsh2</name>
</gene>
<dbReference type="InterPro" id="IPR014042">
    <property type="entry name" value="Glutathione_synthase_a-hlx"/>
</dbReference>
<evidence type="ECO:0000259" key="15">
    <source>
        <dbReference type="Pfam" id="PF03199"/>
    </source>
</evidence>
<feature type="binding site" evidence="12">
    <location>
        <position position="450"/>
    </location>
    <ligand>
        <name>substrate</name>
    </ligand>
</feature>